<keyword evidence="10" id="KW-1185">Reference proteome</keyword>
<dbReference type="GO" id="GO:0005216">
    <property type="term" value="F:monoatomic ion channel activity"/>
    <property type="evidence" value="ECO:0007669"/>
    <property type="project" value="InterPro"/>
</dbReference>
<evidence type="ECO:0000313" key="9">
    <source>
        <dbReference type="EMBL" id="EFX68371.1"/>
    </source>
</evidence>
<feature type="transmembrane region" description="Helical" evidence="6">
    <location>
        <begin position="817"/>
        <end position="845"/>
    </location>
</feature>
<gene>
    <name evidence="9" type="ORF">DAPPUDRAFT_114608</name>
</gene>
<proteinExistence type="predicted"/>
<keyword evidence="4 6" id="KW-0472">Membrane</keyword>
<evidence type="ECO:0000256" key="5">
    <source>
        <dbReference type="SAM" id="MobiDB-lite"/>
    </source>
</evidence>
<dbReference type="Pfam" id="PF08454">
    <property type="entry name" value="RIH_assoc"/>
    <property type="match status" value="1"/>
</dbReference>
<dbReference type="HOGENOM" id="CLU_000206_0_0_1"/>
<evidence type="ECO:0000259" key="8">
    <source>
        <dbReference type="Pfam" id="PF08454"/>
    </source>
</evidence>
<dbReference type="AlphaFoldDB" id="E9HIQ9"/>
<comment type="subcellular location">
    <subcellularLocation>
        <location evidence="1">Membrane</location>
        <topology evidence="1">Multi-pass membrane protein</topology>
    </subcellularLocation>
</comment>
<evidence type="ECO:0000256" key="2">
    <source>
        <dbReference type="ARBA" id="ARBA00022692"/>
    </source>
</evidence>
<dbReference type="KEGG" id="dpx:DAPPUDRAFT_114608"/>
<evidence type="ECO:0000256" key="1">
    <source>
        <dbReference type="ARBA" id="ARBA00004141"/>
    </source>
</evidence>
<evidence type="ECO:0008006" key="11">
    <source>
        <dbReference type="Google" id="ProtNLM"/>
    </source>
</evidence>
<evidence type="ECO:0000259" key="7">
    <source>
        <dbReference type="Pfam" id="PF00520"/>
    </source>
</evidence>
<dbReference type="Proteomes" id="UP000000305">
    <property type="component" value="Unassembled WGS sequence"/>
</dbReference>
<feature type="region of interest" description="Disordered" evidence="5">
    <location>
        <begin position="192"/>
        <end position="217"/>
    </location>
</feature>
<dbReference type="PANTHER" id="PTHR45816:SF4">
    <property type="entry name" value="RYR_IP3R HOMOLOGY ASSOCIATED DOMAIN-CONTAINING PROTEIN"/>
    <property type="match status" value="1"/>
</dbReference>
<accession>E9HIQ9</accession>
<dbReference type="EMBL" id="GL732657">
    <property type="protein sequence ID" value="EFX68371.1"/>
    <property type="molecule type" value="Genomic_DNA"/>
</dbReference>
<keyword evidence="3 6" id="KW-1133">Transmembrane helix</keyword>
<dbReference type="InParanoid" id="E9HIQ9"/>
<feature type="transmembrane region" description="Helical" evidence="6">
    <location>
        <begin position="703"/>
        <end position="721"/>
    </location>
</feature>
<dbReference type="InterPro" id="IPR005821">
    <property type="entry name" value="Ion_trans_dom"/>
</dbReference>
<evidence type="ECO:0000256" key="3">
    <source>
        <dbReference type="ARBA" id="ARBA00022989"/>
    </source>
</evidence>
<dbReference type="STRING" id="6669.E9HIQ9"/>
<dbReference type="PANTHER" id="PTHR45816">
    <property type="entry name" value="MIR DOMAIN-CONTAINING PROTEIN"/>
    <property type="match status" value="1"/>
</dbReference>
<keyword evidence="2 6" id="KW-0812">Transmembrane</keyword>
<feature type="compositionally biased region" description="Gly residues" evidence="5">
    <location>
        <begin position="198"/>
        <end position="207"/>
    </location>
</feature>
<feature type="domain" description="Ion transport" evidence="7">
    <location>
        <begin position="780"/>
        <end position="978"/>
    </location>
</feature>
<dbReference type="GO" id="GO:0016020">
    <property type="term" value="C:membrane"/>
    <property type="evidence" value="ECO:0007669"/>
    <property type="project" value="UniProtKB-SubCell"/>
</dbReference>
<dbReference type="OrthoDB" id="76898at2759"/>
<name>E9HIQ9_DAPPU</name>
<dbReference type="InterPro" id="IPR013662">
    <property type="entry name" value="RIH_assoc-dom"/>
</dbReference>
<feature type="transmembrane region" description="Helical" evidence="6">
    <location>
        <begin position="866"/>
        <end position="888"/>
    </location>
</feature>
<dbReference type="InterPro" id="IPR015925">
    <property type="entry name" value="Ryanodine_IP3_receptor"/>
</dbReference>
<evidence type="ECO:0000256" key="6">
    <source>
        <dbReference type="SAM" id="Phobius"/>
    </source>
</evidence>
<feature type="transmembrane region" description="Helical" evidence="6">
    <location>
        <begin position="765"/>
        <end position="789"/>
    </location>
</feature>
<evidence type="ECO:0000313" key="10">
    <source>
        <dbReference type="Proteomes" id="UP000000305"/>
    </source>
</evidence>
<dbReference type="PhylomeDB" id="E9HIQ9"/>
<dbReference type="GO" id="GO:0006816">
    <property type="term" value="P:calcium ion transport"/>
    <property type="evidence" value="ECO:0007669"/>
    <property type="project" value="InterPro"/>
</dbReference>
<organism evidence="9 10">
    <name type="scientific">Daphnia pulex</name>
    <name type="common">Water flea</name>
    <dbReference type="NCBI Taxonomy" id="6669"/>
    <lineage>
        <taxon>Eukaryota</taxon>
        <taxon>Metazoa</taxon>
        <taxon>Ecdysozoa</taxon>
        <taxon>Arthropoda</taxon>
        <taxon>Crustacea</taxon>
        <taxon>Branchiopoda</taxon>
        <taxon>Diplostraca</taxon>
        <taxon>Cladocera</taxon>
        <taxon>Anomopoda</taxon>
        <taxon>Daphniidae</taxon>
        <taxon>Daphnia</taxon>
    </lineage>
</organism>
<reference evidence="9 10" key="1">
    <citation type="journal article" date="2011" name="Science">
        <title>The ecoresponsive genome of Daphnia pulex.</title>
        <authorList>
            <person name="Colbourne J.K."/>
            <person name="Pfrender M.E."/>
            <person name="Gilbert D."/>
            <person name="Thomas W.K."/>
            <person name="Tucker A."/>
            <person name="Oakley T.H."/>
            <person name="Tokishita S."/>
            <person name="Aerts A."/>
            <person name="Arnold G.J."/>
            <person name="Basu M.K."/>
            <person name="Bauer D.J."/>
            <person name="Caceres C.E."/>
            <person name="Carmel L."/>
            <person name="Casola C."/>
            <person name="Choi J.H."/>
            <person name="Detter J.C."/>
            <person name="Dong Q."/>
            <person name="Dusheyko S."/>
            <person name="Eads B.D."/>
            <person name="Frohlich T."/>
            <person name="Geiler-Samerotte K.A."/>
            <person name="Gerlach D."/>
            <person name="Hatcher P."/>
            <person name="Jogdeo S."/>
            <person name="Krijgsveld J."/>
            <person name="Kriventseva E.V."/>
            <person name="Kultz D."/>
            <person name="Laforsch C."/>
            <person name="Lindquist E."/>
            <person name="Lopez J."/>
            <person name="Manak J.R."/>
            <person name="Muller J."/>
            <person name="Pangilinan J."/>
            <person name="Patwardhan R.P."/>
            <person name="Pitluck S."/>
            <person name="Pritham E.J."/>
            <person name="Rechtsteiner A."/>
            <person name="Rho M."/>
            <person name="Rogozin I.B."/>
            <person name="Sakarya O."/>
            <person name="Salamov A."/>
            <person name="Schaack S."/>
            <person name="Shapiro H."/>
            <person name="Shiga Y."/>
            <person name="Skalitzky C."/>
            <person name="Smith Z."/>
            <person name="Souvorov A."/>
            <person name="Sung W."/>
            <person name="Tang Z."/>
            <person name="Tsuchiya D."/>
            <person name="Tu H."/>
            <person name="Vos H."/>
            <person name="Wang M."/>
            <person name="Wolf Y.I."/>
            <person name="Yamagata H."/>
            <person name="Yamada T."/>
            <person name="Ye Y."/>
            <person name="Shaw J.R."/>
            <person name="Andrews J."/>
            <person name="Crease T.J."/>
            <person name="Tang H."/>
            <person name="Lucas S.M."/>
            <person name="Robertson H.M."/>
            <person name="Bork P."/>
            <person name="Koonin E.V."/>
            <person name="Zdobnov E.M."/>
            <person name="Grigoriev I.V."/>
            <person name="Lynch M."/>
            <person name="Boore J.L."/>
        </authorList>
    </citation>
    <scope>NUCLEOTIDE SEQUENCE [LARGE SCALE GENOMIC DNA]</scope>
</reference>
<feature type="transmembrane region" description="Helical" evidence="6">
    <location>
        <begin position="733"/>
        <end position="753"/>
    </location>
</feature>
<dbReference type="Pfam" id="PF00520">
    <property type="entry name" value="Ion_trans"/>
    <property type="match status" value="1"/>
</dbReference>
<evidence type="ECO:0000256" key="4">
    <source>
        <dbReference type="ARBA" id="ARBA00023136"/>
    </source>
</evidence>
<sequence>MARSRSIAIPSDLDNQVTSLFNKPALHLGASKASKIFRSSRLQSAHLSRESSQSQLSVRFDRTIIEGLQDIVVLLEAQLHPLVQAESSVIVDVLYRPEYLFQPGTEARKKCDNGGFIRRLIKHTERLLEDKEEKPCIQVCTLRQMMNFDVHNGEKGDALRNNLLVRYFAKPASHSCKKTELNGGSGISTAGIHSTLSGGSGGGGGVGQSSSLTTHGPGGRLLSRGEMCLHEVQVYLDREGASDLVAELVMKSSLSPNVFMEAVQLGIALLEGGNPVIQRSLYTKLQSAETSAIFFKVFHDKVRESQAEIRSTMSVNTTEMASAGNNKLQDHSHEMKDHFPYDMKMKHQRMMSTRASNGNVTVGERMDPYSDSWNSSRLDDSTTTTLSSVNSTLEDLLTVRQLIRTWNPSCRPRFCCCVRITIEQQNFLRAQSNKNSYNLVSETLMFLDCICGSTTGELGLLGLYINEHNVALINQTLQTLTEYCQGPCHENQNCIATHESNGLDIITALLLTDINPLGQRRMDLVLELKNNASKLLLAVMESRGDSENAERILYNMNPRQLVDVACKAYHQKLVGGEEAASPKEVVGATQQRIGRPDEPPPVDGVSGDAALQYYANHTAQIEIVRHDRTMEQIVFPIPEMCEYLTNDTKVRVFHSAERDDQGSKVAAFFEGVDLFDEMKWQKKLRGQPFLFWVSSHMSIWSQILFNLAVIINLIVAFFYPFDTDGPAPDPGTHLSGLIWAVMLLSAAVAITLPKPSGIRTLVMTVILRLICSAGPQPTLMLLGTATVVLKGVHLLSIMGNAGTFQRSVRQICTDTEIVYHVVYLIFCFLGLSTHPFFFSVLLFDVVYREETLLTVIRSVTRNGRSIVLTAVLALILVYMFSIIGYIFFKDDFLVQVDGDSVTGVVPGSCSSDDIRCSGGSTNSFMSQIEEAEGSGGGGGESRERACDSLIMCIVTTLNQGLRNGGGIGDILRAPSSRVKMSFRLFRYFFKNSY</sequence>
<protein>
    <recommendedName>
        <fullName evidence="11">RyR/IP3R Homology associated domain-containing protein</fullName>
    </recommendedName>
</protein>
<feature type="domain" description="RyR/IP3R Homology associated" evidence="8">
    <location>
        <begin position="417"/>
        <end position="510"/>
    </location>
</feature>
<dbReference type="eggNOG" id="KOG3533">
    <property type="taxonomic scope" value="Eukaryota"/>
</dbReference>